<comment type="caution">
    <text evidence="5">The sequence shown here is derived from an EMBL/GenBank/DDBJ whole genome shotgun (WGS) entry which is preliminary data.</text>
</comment>
<sequence length="337" mass="36321">MSATHFTHTSLFRSFWVIFFVLALVGCGATSSSSLTLIDATSAIPATAPAAQPTVQIGLVMKTLTNPFFIEMERGARRAEAELGIELIVKTAAQETSIDQQIAIVKDLIDTRVDAIVIAPGDSTSLIPVLHEARQAGIIIVNIDNRLDMAVAEKLGLVGVPFISVDNEAGAYDSARVISDQFKTRTKVAIMQGIPTAQNAIDREQGARRAFRENPNITVVATASGFWKIDEGYKVAAQFLTDHPDLGAIFCANDMMALGAIRFLSEHGYDHVLVAAFDNLQEVQSALQDGSLQATIDQQAAEQGYLGIQYAYKLLQGETVPAETMIPTLLVTGTRQP</sequence>
<dbReference type="PANTHER" id="PTHR46847">
    <property type="entry name" value="D-ALLOSE-BINDING PERIPLASMIC PROTEIN-RELATED"/>
    <property type="match status" value="1"/>
</dbReference>
<dbReference type="OrthoDB" id="9769193at2"/>
<evidence type="ECO:0000313" key="5">
    <source>
        <dbReference type="EMBL" id="PDV96681.1"/>
    </source>
</evidence>
<evidence type="ECO:0000256" key="3">
    <source>
        <dbReference type="ARBA" id="ARBA00022729"/>
    </source>
</evidence>
<dbReference type="EMBL" id="LYXE01000184">
    <property type="protein sequence ID" value="PDV96681.1"/>
    <property type="molecule type" value="Genomic_DNA"/>
</dbReference>
<gene>
    <name evidence="5" type="ORF">A9Q02_20465</name>
</gene>
<evidence type="ECO:0000256" key="2">
    <source>
        <dbReference type="ARBA" id="ARBA00007639"/>
    </source>
</evidence>
<dbReference type="InterPro" id="IPR025997">
    <property type="entry name" value="SBP_2_dom"/>
</dbReference>
<accession>A0A2H3KWE4</accession>
<dbReference type="InterPro" id="IPR028082">
    <property type="entry name" value="Peripla_BP_I"/>
</dbReference>
<dbReference type="Gene3D" id="3.40.50.2300">
    <property type="match status" value="2"/>
</dbReference>
<reference evidence="5 6" key="1">
    <citation type="submission" date="2016-05" db="EMBL/GenBank/DDBJ databases">
        <authorList>
            <person name="Lavstsen T."/>
            <person name="Jespersen J.S."/>
        </authorList>
    </citation>
    <scope>NUCLEOTIDE SEQUENCE [LARGE SCALE GENOMIC DNA]</scope>
    <source>
        <strain evidence="5 6">B7-9</strain>
    </source>
</reference>
<dbReference type="PANTHER" id="PTHR46847:SF1">
    <property type="entry name" value="D-ALLOSE-BINDING PERIPLASMIC PROTEIN-RELATED"/>
    <property type="match status" value="1"/>
</dbReference>
<evidence type="ECO:0000259" key="4">
    <source>
        <dbReference type="Pfam" id="PF13407"/>
    </source>
</evidence>
<keyword evidence="6" id="KW-1185">Reference proteome</keyword>
<dbReference type="GO" id="GO:0030246">
    <property type="term" value="F:carbohydrate binding"/>
    <property type="evidence" value="ECO:0007669"/>
    <property type="project" value="UniProtKB-ARBA"/>
</dbReference>
<feature type="domain" description="Periplasmic binding protein" evidence="4">
    <location>
        <begin position="57"/>
        <end position="318"/>
    </location>
</feature>
<keyword evidence="3" id="KW-0732">Signal</keyword>
<evidence type="ECO:0000256" key="1">
    <source>
        <dbReference type="ARBA" id="ARBA00004196"/>
    </source>
</evidence>
<comment type="subcellular location">
    <subcellularLocation>
        <location evidence="1">Cell envelope</location>
    </subcellularLocation>
</comment>
<dbReference type="Proteomes" id="UP000220922">
    <property type="component" value="Unassembled WGS sequence"/>
</dbReference>
<organism evidence="5 6">
    <name type="scientific">Candidatus Chloroploca asiatica</name>
    <dbReference type="NCBI Taxonomy" id="1506545"/>
    <lineage>
        <taxon>Bacteria</taxon>
        <taxon>Bacillati</taxon>
        <taxon>Chloroflexota</taxon>
        <taxon>Chloroflexia</taxon>
        <taxon>Chloroflexales</taxon>
        <taxon>Chloroflexineae</taxon>
        <taxon>Oscillochloridaceae</taxon>
        <taxon>Candidatus Chloroploca</taxon>
    </lineage>
</organism>
<dbReference type="CDD" id="cd19970">
    <property type="entry name" value="PBP1_ABC_sugar_binding-like"/>
    <property type="match status" value="1"/>
</dbReference>
<comment type="similarity">
    <text evidence="2">Belongs to the bacterial solute-binding protein 2 family.</text>
</comment>
<protein>
    <submittedName>
        <fullName evidence="5">Sugar ABC transporter substrate-binding protein</fullName>
    </submittedName>
</protein>
<dbReference type="Pfam" id="PF13407">
    <property type="entry name" value="Peripla_BP_4"/>
    <property type="match status" value="1"/>
</dbReference>
<proteinExistence type="inferred from homology"/>
<dbReference type="GO" id="GO:0030313">
    <property type="term" value="C:cell envelope"/>
    <property type="evidence" value="ECO:0007669"/>
    <property type="project" value="UniProtKB-SubCell"/>
</dbReference>
<dbReference type="RefSeq" id="WP_097655221.1">
    <property type="nucleotide sequence ID" value="NZ_LYXE01000184.1"/>
</dbReference>
<evidence type="ECO:0000313" key="6">
    <source>
        <dbReference type="Proteomes" id="UP000220922"/>
    </source>
</evidence>
<dbReference type="SUPFAM" id="SSF53822">
    <property type="entry name" value="Periplasmic binding protein-like I"/>
    <property type="match status" value="1"/>
</dbReference>
<name>A0A2H3KWE4_9CHLR</name>
<dbReference type="AlphaFoldDB" id="A0A2H3KWE4"/>